<keyword evidence="3" id="KW-1185">Reference proteome</keyword>
<dbReference type="Gene3D" id="3.40.50.150">
    <property type="entry name" value="Vaccinia Virus protein VP39"/>
    <property type="match status" value="1"/>
</dbReference>
<dbReference type="STRING" id="1348774.AB433_09575"/>
<dbReference type="Proteomes" id="UP000035287">
    <property type="component" value="Chromosome"/>
</dbReference>
<dbReference type="Pfam" id="PF06080">
    <property type="entry name" value="DUF938"/>
    <property type="match status" value="1"/>
</dbReference>
<dbReference type="EMBL" id="CP011770">
    <property type="protein sequence ID" value="AKM10166.1"/>
    <property type="molecule type" value="Genomic_DNA"/>
</dbReference>
<dbReference type="KEGG" id="cna:AB433_09575"/>
<dbReference type="RefSeq" id="WP_047820839.1">
    <property type="nucleotide sequence ID" value="NZ_CP011770.1"/>
</dbReference>
<proteinExistence type="predicted"/>
<dbReference type="PATRIC" id="fig|1348774.3.peg.2008"/>
<evidence type="ECO:0000256" key="1">
    <source>
        <dbReference type="SAM" id="MobiDB-lite"/>
    </source>
</evidence>
<dbReference type="SUPFAM" id="SSF53335">
    <property type="entry name" value="S-adenosyl-L-methionine-dependent methyltransferases"/>
    <property type="match status" value="1"/>
</dbReference>
<dbReference type="GO" id="GO:0032259">
    <property type="term" value="P:methylation"/>
    <property type="evidence" value="ECO:0007669"/>
    <property type="project" value="UniProtKB-KW"/>
</dbReference>
<reference evidence="2 3" key="1">
    <citation type="submission" date="2015-06" db="EMBL/GenBank/DDBJ databases">
        <authorList>
            <person name="Zeng Y."/>
            <person name="Huang Y."/>
        </authorList>
    </citation>
    <scope>NUCLEOTIDE SEQUENCE [LARGE SCALE GENOMIC DNA]</scope>
    <source>
        <strain evidence="2 3">PQ-2</strain>
    </source>
</reference>
<dbReference type="InterPro" id="IPR010342">
    <property type="entry name" value="DUF938"/>
</dbReference>
<protein>
    <submittedName>
        <fullName evidence="2">SAM-dependent methyltransferase</fullName>
    </submittedName>
</protein>
<keyword evidence="2" id="KW-0808">Transferase</keyword>
<dbReference type="InterPro" id="IPR029063">
    <property type="entry name" value="SAM-dependent_MTases_sf"/>
</dbReference>
<name>A0A0G3XHS6_9SPHN</name>
<gene>
    <name evidence="2" type="ORF">AB433_09575</name>
</gene>
<sequence>MSDAGSDSPQPFELANSAAKQHAPATERNRDPIARVLQEILPQTGAVLEVASGTGEHAVHFARMFPHLKWQPTDYSDAAIASIAAWRAEASLPNLLPPLRLDLMGGAWPTSAADAIFCANMTHIAPWEATCGLFDGAGRVLTDQGMLVVYGPFVETDVETAPSNLAFERSLRQRDASWGLRDLDAVDRLARKAGMVRTQRIEMPANNLMLIYSRRT</sequence>
<feature type="region of interest" description="Disordered" evidence="1">
    <location>
        <begin position="1"/>
        <end position="27"/>
    </location>
</feature>
<keyword evidence="2" id="KW-0489">Methyltransferase</keyword>
<dbReference type="GO" id="GO:0008168">
    <property type="term" value="F:methyltransferase activity"/>
    <property type="evidence" value="ECO:0007669"/>
    <property type="project" value="UniProtKB-KW"/>
</dbReference>
<accession>A0A0G3XHS6</accession>
<dbReference type="PANTHER" id="PTHR20974">
    <property type="entry name" value="UPF0585 PROTEIN CG18661"/>
    <property type="match status" value="1"/>
</dbReference>
<evidence type="ECO:0000313" key="2">
    <source>
        <dbReference type="EMBL" id="AKM10166.1"/>
    </source>
</evidence>
<dbReference type="AlphaFoldDB" id="A0A0G3XHS6"/>
<dbReference type="OrthoDB" id="5525831at2"/>
<evidence type="ECO:0000313" key="3">
    <source>
        <dbReference type="Proteomes" id="UP000035287"/>
    </source>
</evidence>
<dbReference type="PANTHER" id="PTHR20974:SF0">
    <property type="entry name" value="UPF0585 PROTEIN CG18661"/>
    <property type="match status" value="1"/>
</dbReference>
<organism evidence="2 3">
    <name type="scientific">Croceicoccus naphthovorans</name>
    <dbReference type="NCBI Taxonomy" id="1348774"/>
    <lineage>
        <taxon>Bacteria</taxon>
        <taxon>Pseudomonadati</taxon>
        <taxon>Pseudomonadota</taxon>
        <taxon>Alphaproteobacteria</taxon>
        <taxon>Sphingomonadales</taxon>
        <taxon>Erythrobacteraceae</taxon>
        <taxon>Croceicoccus</taxon>
    </lineage>
</organism>